<keyword evidence="2" id="KW-1185">Reference proteome</keyword>
<gene>
    <name evidence="1" type="ORF">VMF7928_00886</name>
</gene>
<proteinExistence type="predicted"/>
<evidence type="ECO:0008006" key="3">
    <source>
        <dbReference type="Google" id="ProtNLM"/>
    </source>
</evidence>
<dbReference type="EMBL" id="CAKLDM010000001">
    <property type="protein sequence ID" value="CAH0537050.1"/>
    <property type="molecule type" value="Genomic_DNA"/>
</dbReference>
<dbReference type="RefSeq" id="WP_237360262.1">
    <property type="nucleotide sequence ID" value="NZ_CAKLDM010000001.1"/>
</dbReference>
<name>A0ABN8DZE0_9VIBR</name>
<reference evidence="1" key="1">
    <citation type="submission" date="2021-11" db="EMBL/GenBank/DDBJ databases">
        <authorList>
            <person name="Rodrigo-Torres L."/>
            <person name="Arahal R. D."/>
            <person name="Lucena T."/>
        </authorList>
    </citation>
    <scope>NUCLEOTIDE SEQUENCE</scope>
    <source>
        <strain evidence="1">CECT 7928</strain>
    </source>
</reference>
<organism evidence="1 2">
    <name type="scientific">Vibrio marisflavi CECT 7928</name>
    <dbReference type="NCBI Taxonomy" id="634439"/>
    <lineage>
        <taxon>Bacteria</taxon>
        <taxon>Pseudomonadati</taxon>
        <taxon>Pseudomonadota</taxon>
        <taxon>Gammaproteobacteria</taxon>
        <taxon>Vibrionales</taxon>
        <taxon>Vibrionaceae</taxon>
        <taxon>Vibrio</taxon>
    </lineage>
</organism>
<protein>
    <recommendedName>
        <fullName evidence="3">Lipoprotein</fullName>
    </recommendedName>
</protein>
<evidence type="ECO:0000313" key="1">
    <source>
        <dbReference type="EMBL" id="CAH0537050.1"/>
    </source>
</evidence>
<dbReference type="Proteomes" id="UP000838748">
    <property type="component" value="Unassembled WGS sequence"/>
</dbReference>
<dbReference type="PROSITE" id="PS51257">
    <property type="entry name" value="PROKAR_LIPOPROTEIN"/>
    <property type="match status" value="1"/>
</dbReference>
<accession>A0ABN8DZE0</accession>
<sequence>MINWKLLALIPVIAVTGCAEHVNERSGSNVDVYPVTYSLALTKPSPFLNKFIDSHFSVILEHGVSIKWYSYTGKAWAKQIRKELTKKGVDSSSIHLEAGMNKDDDRFDISISTTNYTTQVTQCGYYGVGDVEDTPSGCYVENSRWASMVNPQKMLTKTSPDAK</sequence>
<evidence type="ECO:0000313" key="2">
    <source>
        <dbReference type="Proteomes" id="UP000838748"/>
    </source>
</evidence>
<comment type="caution">
    <text evidence="1">The sequence shown here is derived from an EMBL/GenBank/DDBJ whole genome shotgun (WGS) entry which is preliminary data.</text>
</comment>